<dbReference type="PANTHER" id="PTHR30011">
    <property type="entry name" value="ALKANESULFONATE MONOOXYGENASE-RELATED"/>
    <property type="match status" value="1"/>
</dbReference>
<dbReference type="Gene3D" id="3.20.20.30">
    <property type="entry name" value="Luciferase-like domain"/>
    <property type="match status" value="1"/>
</dbReference>
<dbReference type="InterPro" id="IPR011251">
    <property type="entry name" value="Luciferase-like_dom"/>
</dbReference>
<evidence type="ECO:0000256" key="2">
    <source>
        <dbReference type="ARBA" id="ARBA00022643"/>
    </source>
</evidence>
<dbReference type="CDD" id="cd01095">
    <property type="entry name" value="Nitrilotriacetate_monoxgenase"/>
    <property type="match status" value="1"/>
</dbReference>
<evidence type="ECO:0000256" key="4">
    <source>
        <dbReference type="ARBA" id="ARBA00023033"/>
    </source>
</evidence>
<protein>
    <submittedName>
        <fullName evidence="7">NtaA/DmoA family FMN-dependent monooxygenase</fullName>
        <ecNumber evidence="7">1.14.-.-</ecNumber>
    </submittedName>
</protein>
<dbReference type="EC" id="1.14.-.-" evidence="7"/>
<dbReference type="NCBIfam" id="TIGR03860">
    <property type="entry name" value="FMN_nitrolo"/>
    <property type="match status" value="1"/>
</dbReference>
<dbReference type="EMBL" id="JAAOCA010000008">
    <property type="protein sequence ID" value="MBD1598762.1"/>
    <property type="molecule type" value="Genomic_DNA"/>
</dbReference>
<proteinExistence type="inferred from homology"/>
<dbReference type="Pfam" id="PF00296">
    <property type="entry name" value="Bac_luciferase"/>
    <property type="match status" value="1"/>
</dbReference>
<dbReference type="SUPFAM" id="SSF51679">
    <property type="entry name" value="Bacterial luciferase-like"/>
    <property type="match status" value="1"/>
</dbReference>
<sequence length="432" mass="48337">MIKFGAVLGGVGVNPADWLQEDVPADASVNVDWLVGCAEDAEAAGLDFVFMSDALFITPDSSPFMLARFEPMTLLSALAMRTRHIGLVGTVSTSYSEPFNVARAFASLDLLSHGRAGWNLVTTAIEKAGANFSRRQASSHEQRYDRAEEYIEVVRGLWDSYEDDAFPRDKAQRRFLDKDKQHALNYEGKYFQVAGPLSSVRSPQGHPVIFQAGDSDRGRQFSARHADAVFSLPHSEAKAQEYYRDLKNRAAALGRQPEEIKVIVGINPFVHEDGATARRAYGEFLQHTSLDDGVKRLGFLFNQDFSRHPLDEPFHVDAQQALNGYQGMVQEILGASQAERLSLRDTALRFGIRENPFVGSYEEVAAQLERWYRNSAADGFNIEISSRVRFRQFANGVLPILVQKGLFRREYEGTTLRDRLGLAFVKNRHAPA</sequence>
<evidence type="ECO:0000313" key="8">
    <source>
        <dbReference type="Proteomes" id="UP000805841"/>
    </source>
</evidence>
<dbReference type="InterPro" id="IPR036661">
    <property type="entry name" value="Luciferase-like_sf"/>
</dbReference>
<keyword evidence="2" id="KW-0288">FMN</keyword>
<gene>
    <name evidence="7" type="ORF">HAQ05_08590</name>
</gene>
<dbReference type="InterPro" id="IPR051260">
    <property type="entry name" value="Diverse_substr_monoxygenases"/>
</dbReference>
<dbReference type="InterPro" id="IPR016215">
    <property type="entry name" value="NTA_MOA"/>
</dbReference>
<keyword evidence="4 7" id="KW-0503">Monooxygenase</keyword>
<evidence type="ECO:0000256" key="1">
    <source>
        <dbReference type="ARBA" id="ARBA00022630"/>
    </source>
</evidence>
<feature type="domain" description="Luciferase-like" evidence="6">
    <location>
        <begin position="30"/>
        <end position="377"/>
    </location>
</feature>
<dbReference type="PIRSF" id="PIRSF000337">
    <property type="entry name" value="NTA_MOA"/>
    <property type="match status" value="1"/>
</dbReference>
<organism evidence="7 8">
    <name type="scientific">Pseudomonas typographi</name>
    <dbReference type="NCBI Taxonomy" id="2715964"/>
    <lineage>
        <taxon>Bacteria</taxon>
        <taxon>Pseudomonadati</taxon>
        <taxon>Pseudomonadota</taxon>
        <taxon>Gammaproteobacteria</taxon>
        <taxon>Pseudomonadales</taxon>
        <taxon>Pseudomonadaceae</taxon>
        <taxon>Pseudomonas</taxon>
    </lineage>
</organism>
<name>A0ABR7YZZ4_9PSED</name>
<keyword evidence="1" id="KW-0285">Flavoprotein</keyword>
<keyword evidence="8" id="KW-1185">Reference proteome</keyword>
<reference evidence="7 8" key="1">
    <citation type="journal article" date="2020" name="Insects">
        <title>Bacteria Belonging to Pseudomonas typographi sp. nov. from the Bark Beetle Ips typographus Have Genomic Potential to Aid in the Host Ecology.</title>
        <authorList>
            <person name="Peral-Aranega E."/>
            <person name="Saati-Santamaria Z."/>
            <person name="Kolarik M."/>
            <person name="Rivas R."/>
            <person name="Garcia-Fraile P."/>
        </authorList>
    </citation>
    <scope>NUCLEOTIDE SEQUENCE [LARGE SCALE GENOMIC DNA]</scope>
    <source>
        <strain evidence="7 8">CA3A</strain>
    </source>
</reference>
<dbReference type="GO" id="GO:0004497">
    <property type="term" value="F:monooxygenase activity"/>
    <property type="evidence" value="ECO:0007669"/>
    <property type="project" value="UniProtKB-KW"/>
</dbReference>
<evidence type="ECO:0000259" key="6">
    <source>
        <dbReference type="Pfam" id="PF00296"/>
    </source>
</evidence>
<evidence type="ECO:0000256" key="3">
    <source>
        <dbReference type="ARBA" id="ARBA00023002"/>
    </source>
</evidence>
<keyword evidence="3 7" id="KW-0560">Oxidoreductase</keyword>
<accession>A0ABR7YZZ4</accession>
<dbReference type="PANTHER" id="PTHR30011:SF16">
    <property type="entry name" value="C2H2 FINGER DOMAIN TRANSCRIPTION FACTOR (EUROFUNG)-RELATED"/>
    <property type="match status" value="1"/>
</dbReference>
<comment type="caution">
    <text evidence="7">The sequence shown here is derived from an EMBL/GenBank/DDBJ whole genome shotgun (WGS) entry which is preliminary data.</text>
</comment>
<dbReference type="Proteomes" id="UP000805841">
    <property type="component" value="Unassembled WGS sequence"/>
</dbReference>
<comment type="similarity">
    <text evidence="5">Belongs to the NtaA/SnaA/DszA monooxygenase family.</text>
</comment>
<dbReference type="RefSeq" id="WP_190419396.1">
    <property type="nucleotide sequence ID" value="NZ_JAAOCA010000008.1"/>
</dbReference>
<evidence type="ECO:0000313" key="7">
    <source>
        <dbReference type="EMBL" id="MBD1598762.1"/>
    </source>
</evidence>
<evidence type="ECO:0000256" key="5">
    <source>
        <dbReference type="ARBA" id="ARBA00033748"/>
    </source>
</evidence>